<keyword evidence="4 10" id="KW-0812">Transmembrane</keyword>
<comment type="catalytic activity">
    <reaction evidence="7">
        <text>urea(in) = urea(out)</text>
        <dbReference type="Rhea" id="RHEA:32799"/>
        <dbReference type="ChEBI" id="CHEBI:16199"/>
    </reaction>
</comment>
<evidence type="ECO:0000256" key="6">
    <source>
        <dbReference type="ARBA" id="ARBA00023136"/>
    </source>
</evidence>
<dbReference type="NCBIfam" id="TIGR00861">
    <property type="entry name" value="MIP"/>
    <property type="match status" value="1"/>
</dbReference>
<name>A0A8D2LRS5_VARKO</name>
<dbReference type="GO" id="GO:0015254">
    <property type="term" value="F:glycerol channel activity"/>
    <property type="evidence" value="ECO:0007669"/>
    <property type="project" value="TreeGrafter"/>
</dbReference>
<evidence type="ECO:0000256" key="4">
    <source>
        <dbReference type="ARBA" id="ARBA00022692"/>
    </source>
</evidence>
<comment type="catalytic activity">
    <reaction evidence="8">
        <text>H2O(in) = H2O(out)</text>
        <dbReference type="Rhea" id="RHEA:29667"/>
        <dbReference type="ChEBI" id="CHEBI:15377"/>
    </reaction>
</comment>
<feature type="transmembrane region" description="Helical" evidence="11">
    <location>
        <begin position="52"/>
        <end position="78"/>
    </location>
</feature>
<dbReference type="InterPro" id="IPR000425">
    <property type="entry name" value="MIP"/>
</dbReference>
<dbReference type="CTD" id="366"/>
<evidence type="ECO:0000256" key="2">
    <source>
        <dbReference type="ARBA" id="ARBA00006175"/>
    </source>
</evidence>
<keyword evidence="3 10" id="KW-0813">Transport</keyword>
<dbReference type="Proteomes" id="UP000694545">
    <property type="component" value="Unplaced"/>
</dbReference>
<evidence type="ECO:0000256" key="9">
    <source>
        <dbReference type="ARBA" id="ARBA00049405"/>
    </source>
</evidence>
<comment type="subcellular location">
    <subcellularLocation>
        <location evidence="1">Membrane</location>
        <topology evidence="1">Multi-pass membrane protein</topology>
    </subcellularLocation>
</comment>
<feature type="transmembrane region" description="Helical" evidence="11">
    <location>
        <begin position="99"/>
        <end position="120"/>
    </location>
</feature>
<dbReference type="GeneID" id="123027677"/>
<evidence type="ECO:0000256" key="8">
    <source>
        <dbReference type="ARBA" id="ARBA00034651"/>
    </source>
</evidence>
<dbReference type="SUPFAM" id="SSF81338">
    <property type="entry name" value="Aquaporin-like"/>
    <property type="match status" value="1"/>
</dbReference>
<dbReference type="GO" id="GO:0015204">
    <property type="term" value="F:urea transmembrane transporter activity"/>
    <property type="evidence" value="ECO:0007669"/>
    <property type="project" value="TreeGrafter"/>
</dbReference>
<reference evidence="12" key="2">
    <citation type="submission" date="2025-09" db="UniProtKB">
        <authorList>
            <consortium name="Ensembl"/>
        </authorList>
    </citation>
    <scope>IDENTIFICATION</scope>
</reference>
<keyword evidence="13" id="KW-1185">Reference proteome</keyword>
<dbReference type="CDD" id="cd00333">
    <property type="entry name" value="MIP"/>
    <property type="match status" value="1"/>
</dbReference>
<dbReference type="InterPro" id="IPR015685">
    <property type="entry name" value="Aquaporin_9"/>
</dbReference>
<dbReference type="Pfam" id="PF00230">
    <property type="entry name" value="MIP"/>
    <property type="match status" value="1"/>
</dbReference>
<feature type="transmembrane region" description="Helical" evidence="11">
    <location>
        <begin position="159"/>
        <end position="177"/>
    </location>
</feature>
<dbReference type="OMA" id="WGFAVLT"/>
<comment type="catalytic activity">
    <reaction evidence="9">
        <text>glycerol(in) = glycerol(out)</text>
        <dbReference type="Rhea" id="RHEA:29675"/>
        <dbReference type="ChEBI" id="CHEBI:17754"/>
    </reaction>
</comment>
<evidence type="ECO:0000256" key="5">
    <source>
        <dbReference type="ARBA" id="ARBA00022989"/>
    </source>
</evidence>
<evidence type="ECO:0000256" key="10">
    <source>
        <dbReference type="RuleBase" id="RU000477"/>
    </source>
</evidence>
<evidence type="ECO:0000256" key="3">
    <source>
        <dbReference type="ARBA" id="ARBA00022448"/>
    </source>
</evidence>
<dbReference type="PRINTS" id="PR00783">
    <property type="entry name" value="MINTRINSICP"/>
</dbReference>
<dbReference type="PROSITE" id="PS00221">
    <property type="entry name" value="MIP"/>
    <property type="match status" value="1"/>
</dbReference>
<evidence type="ECO:0000256" key="7">
    <source>
        <dbReference type="ARBA" id="ARBA00033993"/>
    </source>
</evidence>
<evidence type="ECO:0000256" key="11">
    <source>
        <dbReference type="SAM" id="Phobius"/>
    </source>
</evidence>
<dbReference type="GO" id="GO:0015250">
    <property type="term" value="F:water channel activity"/>
    <property type="evidence" value="ECO:0007669"/>
    <property type="project" value="TreeGrafter"/>
</dbReference>
<gene>
    <name evidence="12" type="primary">AQP9</name>
</gene>
<evidence type="ECO:0000256" key="1">
    <source>
        <dbReference type="ARBA" id="ARBA00004141"/>
    </source>
</evidence>
<feature type="transmembrane region" description="Helical" evidence="11">
    <location>
        <begin position="23"/>
        <end position="46"/>
    </location>
</feature>
<keyword evidence="5 11" id="KW-1133">Transmembrane helix</keyword>
<organism evidence="12 13">
    <name type="scientific">Varanus komodoensis</name>
    <name type="common">Komodo dragon</name>
    <dbReference type="NCBI Taxonomy" id="61221"/>
    <lineage>
        <taxon>Eukaryota</taxon>
        <taxon>Metazoa</taxon>
        <taxon>Chordata</taxon>
        <taxon>Craniata</taxon>
        <taxon>Vertebrata</taxon>
        <taxon>Euteleostomi</taxon>
        <taxon>Lepidosauria</taxon>
        <taxon>Squamata</taxon>
        <taxon>Bifurcata</taxon>
        <taxon>Unidentata</taxon>
        <taxon>Episquamata</taxon>
        <taxon>Toxicofera</taxon>
        <taxon>Anguimorpha</taxon>
        <taxon>Paleoanguimorpha</taxon>
        <taxon>Varanoidea</taxon>
        <taxon>Varanidae</taxon>
        <taxon>Varanus</taxon>
    </lineage>
</organism>
<dbReference type="FunFam" id="1.20.1080.10:FF:000005">
    <property type="entry name" value="Aquaporin 3"/>
    <property type="match status" value="1"/>
</dbReference>
<accession>A0A8D2LRS5</accession>
<dbReference type="OrthoDB" id="3222at2759"/>
<dbReference type="Ensembl" id="ENSVKKT00000027308.1">
    <property type="protein sequence ID" value="ENSVKKP00000026654.1"/>
    <property type="gene ID" value="ENSVKKG00000017371.1"/>
</dbReference>
<feature type="transmembrane region" description="Helical" evidence="11">
    <location>
        <begin position="240"/>
        <end position="263"/>
    </location>
</feature>
<proteinExistence type="inferred from homology"/>
<dbReference type="InterPro" id="IPR050363">
    <property type="entry name" value="MIP/Aquaporin"/>
</dbReference>
<dbReference type="PANTHER" id="PTHR43829:SF6">
    <property type="entry name" value="AQUAPORIN-9"/>
    <property type="match status" value="1"/>
</dbReference>
<comment type="similarity">
    <text evidence="2 10">Belongs to the MIP/aquaporin (TC 1.A.8) family.</text>
</comment>
<evidence type="ECO:0000313" key="13">
    <source>
        <dbReference type="Proteomes" id="UP000694545"/>
    </source>
</evidence>
<reference evidence="12" key="1">
    <citation type="submission" date="2025-08" db="UniProtKB">
        <authorList>
            <consortium name="Ensembl"/>
        </authorList>
    </citation>
    <scope>IDENTIFICATION</scope>
</reference>
<protein>
    <submittedName>
        <fullName evidence="12">Aquaporin 9</fullName>
    </submittedName>
</protein>
<dbReference type="RefSeq" id="XP_044294700.1">
    <property type="nucleotide sequence ID" value="XM_044438765.1"/>
</dbReference>
<keyword evidence="6 11" id="KW-0472">Membrane</keyword>
<dbReference type="InterPro" id="IPR023271">
    <property type="entry name" value="Aquaporin-like"/>
</dbReference>
<dbReference type="PRINTS" id="PR02021">
    <property type="entry name" value="AQUAPORIN9"/>
</dbReference>
<dbReference type="KEGG" id="vko:123027677"/>
<sequence>MTKKAERSLKDKFALKSNLLKEALAEFLGTFILIALGCGCIAQSVLSRGALGGAPVITIGFAMSVTMAVYVAGGVSGGHVNPAVSFAMCLTGRMNWVKFPVYVLAQCLGAFVGAAAVFGVNYDALMAFTGGEFQVTGPNATAHIFATYPEEYLSLMNGFADQVMSTAFLLLGVFAIFDEGNLRVQKGLEPIAIGLLIILLCSSLAMNSGCAMNPARDLAPRIFTYLAGWGTEVFTAGSNWWWVPVVGPMVGAAFGAGVYILFIELHHAARQPRREDAQLDKYELADMAEGKPLQGDYAKPFP</sequence>
<dbReference type="InterPro" id="IPR022357">
    <property type="entry name" value="MIP_CS"/>
</dbReference>
<feature type="transmembrane region" description="Helical" evidence="11">
    <location>
        <begin position="189"/>
        <end position="206"/>
    </location>
</feature>
<dbReference type="PANTHER" id="PTHR43829">
    <property type="entry name" value="AQUAPORIN OR AQUAGLYCEROPORIN RELATED"/>
    <property type="match status" value="1"/>
</dbReference>
<dbReference type="Gene3D" id="1.20.1080.10">
    <property type="entry name" value="Glycerol uptake facilitator protein"/>
    <property type="match status" value="1"/>
</dbReference>
<dbReference type="AlphaFoldDB" id="A0A8D2LRS5"/>
<dbReference type="GO" id="GO:0016323">
    <property type="term" value="C:basolateral plasma membrane"/>
    <property type="evidence" value="ECO:0007669"/>
    <property type="project" value="TreeGrafter"/>
</dbReference>
<evidence type="ECO:0000313" key="12">
    <source>
        <dbReference type="Ensembl" id="ENSVKKP00000026654.1"/>
    </source>
</evidence>